<dbReference type="EMBL" id="OD570457">
    <property type="protein sequence ID" value="CAD7448739.1"/>
    <property type="molecule type" value="Genomic_DNA"/>
</dbReference>
<dbReference type="GO" id="GO:0008270">
    <property type="term" value="F:zinc ion binding"/>
    <property type="evidence" value="ECO:0007669"/>
    <property type="project" value="UniProtKB-KW"/>
</dbReference>
<dbReference type="InterPro" id="IPR036236">
    <property type="entry name" value="Znf_C2H2_sf"/>
</dbReference>
<sequence length="461" mass="50718">MDNVHLLPTSGSDSSDIWAAIYHSYNVAHSYPEGVYTVPTNHCPYYSNCLSGQYTVAGVTTTRSINPVSDEQQTIYKPEEAHCKSSNSNMADLTLEPPTWPDVSLKISSIIPLKDQLDKFGLGYLLLEQDTVKDDQDESNKLSKQSSDRFLCDKHTMQPSWETNETSEYPTDSSTPEMLSPSMRVSIPSDDFTSLEVSLDGELPYLFDNLIPLDKTMSEEDDRIVDSFPSFNIPFVDMPKDTSDLVDVFIPTIASTTVVASIPTNTSINTVASIPTNTSINTSVEKKDLPASDLLAQNHHVGGPQETSYLAQLDGDPKHLVRGLGRFRLAHHRHHFDKESLKCQICSQVYQSMQDLENHMHIHANIDTYNCNAFVLSSTAEDGGDRGSNLGQITTSSVKANTVKSIEGLSFLMSSSMITINTSLLDPSGGDVGQKRHPPPCGALVGAEVIPWIENEVREPS</sequence>
<dbReference type="SUPFAM" id="SSF57667">
    <property type="entry name" value="beta-beta-alpha zinc fingers"/>
    <property type="match status" value="1"/>
</dbReference>
<proteinExistence type="predicted"/>
<dbReference type="AlphaFoldDB" id="A0A7R9F862"/>
<feature type="compositionally biased region" description="Polar residues" evidence="2">
    <location>
        <begin position="157"/>
        <end position="177"/>
    </location>
</feature>
<gene>
    <name evidence="4" type="ORF">TBIB3V08_LOCUS11022</name>
</gene>
<dbReference type="PROSITE" id="PS50157">
    <property type="entry name" value="ZINC_FINGER_C2H2_2"/>
    <property type="match status" value="1"/>
</dbReference>
<accession>A0A7R9F862</accession>
<feature type="region of interest" description="Disordered" evidence="2">
    <location>
        <begin position="156"/>
        <end position="180"/>
    </location>
</feature>
<dbReference type="PROSITE" id="PS00028">
    <property type="entry name" value="ZINC_FINGER_C2H2_1"/>
    <property type="match status" value="1"/>
</dbReference>
<organism evidence="4">
    <name type="scientific">Timema bartmani</name>
    <dbReference type="NCBI Taxonomy" id="61472"/>
    <lineage>
        <taxon>Eukaryota</taxon>
        <taxon>Metazoa</taxon>
        <taxon>Ecdysozoa</taxon>
        <taxon>Arthropoda</taxon>
        <taxon>Hexapoda</taxon>
        <taxon>Insecta</taxon>
        <taxon>Pterygota</taxon>
        <taxon>Neoptera</taxon>
        <taxon>Polyneoptera</taxon>
        <taxon>Phasmatodea</taxon>
        <taxon>Timematodea</taxon>
        <taxon>Timematoidea</taxon>
        <taxon>Timematidae</taxon>
        <taxon>Timema</taxon>
    </lineage>
</organism>
<keyword evidence="1" id="KW-0863">Zinc-finger</keyword>
<evidence type="ECO:0000259" key="3">
    <source>
        <dbReference type="PROSITE" id="PS50157"/>
    </source>
</evidence>
<reference evidence="4" key="1">
    <citation type="submission" date="2020-11" db="EMBL/GenBank/DDBJ databases">
        <authorList>
            <person name="Tran Van P."/>
        </authorList>
    </citation>
    <scope>NUCLEOTIDE SEQUENCE</scope>
</reference>
<evidence type="ECO:0000256" key="2">
    <source>
        <dbReference type="SAM" id="MobiDB-lite"/>
    </source>
</evidence>
<dbReference type="InterPro" id="IPR013087">
    <property type="entry name" value="Znf_C2H2_type"/>
</dbReference>
<evidence type="ECO:0000313" key="4">
    <source>
        <dbReference type="EMBL" id="CAD7448739.1"/>
    </source>
</evidence>
<feature type="domain" description="C2H2-type" evidence="3">
    <location>
        <begin position="341"/>
        <end position="368"/>
    </location>
</feature>
<keyword evidence="1" id="KW-0479">Metal-binding</keyword>
<dbReference type="Gene3D" id="3.30.160.60">
    <property type="entry name" value="Classic Zinc Finger"/>
    <property type="match status" value="1"/>
</dbReference>
<evidence type="ECO:0000256" key="1">
    <source>
        <dbReference type="PROSITE-ProRule" id="PRU00042"/>
    </source>
</evidence>
<name>A0A7R9F862_9NEOP</name>
<protein>
    <recommendedName>
        <fullName evidence="3">C2H2-type domain-containing protein</fullName>
    </recommendedName>
</protein>
<keyword evidence="1" id="KW-0862">Zinc</keyword>